<accession>A0A482WBC6</accession>
<dbReference type="SMART" id="SM00700">
    <property type="entry name" value="JHBP"/>
    <property type="match status" value="1"/>
</dbReference>
<sequence>CHRSDPRLSDCIKNSVESLRPLLARGIPEFDIPSCEPLCIPEVVIDRGAGAVAVRSTYRDIKVYGPSQFVLRHIRIDMERNRIRIKLWLPRLQLTSKYTMEGRILMMPISGTGTSRGNYTNIDATVSMHGQRIKKDNETYFNVKDFYVDFNIGHATIQLDDLFNGNKEL</sequence>
<comment type="caution">
    <text evidence="4">The sequence shown here is derived from an EMBL/GenBank/DDBJ whole genome shotgun (WGS) entry which is preliminary data.</text>
</comment>
<organism evidence="4 5">
    <name type="scientific">Asbolus verrucosus</name>
    <name type="common">Desert ironclad beetle</name>
    <dbReference type="NCBI Taxonomy" id="1661398"/>
    <lineage>
        <taxon>Eukaryota</taxon>
        <taxon>Metazoa</taxon>
        <taxon>Ecdysozoa</taxon>
        <taxon>Arthropoda</taxon>
        <taxon>Hexapoda</taxon>
        <taxon>Insecta</taxon>
        <taxon>Pterygota</taxon>
        <taxon>Neoptera</taxon>
        <taxon>Endopterygota</taxon>
        <taxon>Coleoptera</taxon>
        <taxon>Polyphaga</taxon>
        <taxon>Cucujiformia</taxon>
        <taxon>Tenebrionidae</taxon>
        <taxon>Pimeliinae</taxon>
        <taxon>Asbolus</taxon>
    </lineage>
</organism>
<dbReference type="GO" id="GO:0005615">
    <property type="term" value="C:extracellular space"/>
    <property type="evidence" value="ECO:0007669"/>
    <property type="project" value="TreeGrafter"/>
</dbReference>
<name>A0A482WBC6_ASBVE</name>
<keyword evidence="2" id="KW-0090">Biological rhythms</keyword>
<dbReference type="PANTHER" id="PTHR11008">
    <property type="entry name" value="PROTEIN TAKEOUT-LIKE PROTEIN"/>
    <property type="match status" value="1"/>
</dbReference>
<dbReference type="InterPro" id="IPR038606">
    <property type="entry name" value="To_sf"/>
</dbReference>
<feature type="non-terminal residue" evidence="4">
    <location>
        <position position="1"/>
    </location>
</feature>
<keyword evidence="1" id="KW-0732">Signal</keyword>
<reference evidence="4 5" key="1">
    <citation type="submission" date="2017-03" db="EMBL/GenBank/DDBJ databases">
        <title>Genome of the blue death feigning beetle - Asbolus verrucosus.</title>
        <authorList>
            <person name="Rider S.D."/>
        </authorList>
    </citation>
    <scope>NUCLEOTIDE SEQUENCE [LARGE SCALE GENOMIC DNA]</scope>
    <source>
        <strain evidence="4">Butters</strain>
        <tissue evidence="4">Head and leg muscle</tissue>
    </source>
</reference>
<evidence type="ECO:0000256" key="3">
    <source>
        <dbReference type="ARBA" id="ARBA00060902"/>
    </source>
</evidence>
<evidence type="ECO:0000313" key="5">
    <source>
        <dbReference type="Proteomes" id="UP000292052"/>
    </source>
</evidence>
<evidence type="ECO:0000256" key="2">
    <source>
        <dbReference type="ARBA" id="ARBA00023108"/>
    </source>
</evidence>
<dbReference type="Pfam" id="PF06585">
    <property type="entry name" value="JHBP"/>
    <property type="match status" value="1"/>
</dbReference>
<dbReference type="Proteomes" id="UP000292052">
    <property type="component" value="Unassembled WGS sequence"/>
</dbReference>
<dbReference type="STRING" id="1661398.A0A482WBC6"/>
<proteinExistence type="inferred from homology"/>
<feature type="non-terminal residue" evidence="4">
    <location>
        <position position="169"/>
    </location>
</feature>
<dbReference type="InterPro" id="IPR010562">
    <property type="entry name" value="Haemolymph_juvenile_hormone-bd"/>
</dbReference>
<dbReference type="Gene3D" id="3.15.10.30">
    <property type="entry name" value="Haemolymph juvenile hormone binding protein"/>
    <property type="match status" value="1"/>
</dbReference>
<dbReference type="GO" id="GO:0007623">
    <property type="term" value="P:circadian rhythm"/>
    <property type="evidence" value="ECO:0007669"/>
    <property type="project" value="UniProtKB-ARBA"/>
</dbReference>
<evidence type="ECO:0000313" key="4">
    <source>
        <dbReference type="EMBL" id="RZC41969.1"/>
    </source>
</evidence>
<protein>
    <submittedName>
        <fullName evidence="4">Takeout</fullName>
    </submittedName>
</protein>
<evidence type="ECO:0000256" key="1">
    <source>
        <dbReference type="ARBA" id="ARBA00022729"/>
    </source>
</evidence>
<gene>
    <name evidence="4" type="ORF">BDFB_009447</name>
</gene>
<dbReference type="AlphaFoldDB" id="A0A482WBC6"/>
<dbReference type="PANTHER" id="PTHR11008:SF39">
    <property type="entry name" value="CIRCADIAN CLOCK-CONTROLLED PROTEIN-LIKE PROTEIN"/>
    <property type="match status" value="1"/>
</dbReference>
<dbReference type="EMBL" id="QDEB01012393">
    <property type="protein sequence ID" value="RZC41969.1"/>
    <property type="molecule type" value="Genomic_DNA"/>
</dbReference>
<dbReference type="OrthoDB" id="8174700at2759"/>
<dbReference type="FunFam" id="3.15.10.30:FF:000001">
    <property type="entry name" value="Takeout-like protein 1"/>
    <property type="match status" value="1"/>
</dbReference>
<keyword evidence="5" id="KW-1185">Reference proteome</keyword>
<comment type="similarity">
    <text evidence="3">Belongs to the TO family.</text>
</comment>